<evidence type="ECO:0000256" key="2">
    <source>
        <dbReference type="ARBA" id="ARBA00022729"/>
    </source>
</evidence>
<evidence type="ECO:0000313" key="6">
    <source>
        <dbReference type="Proteomes" id="UP001153737"/>
    </source>
</evidence>
<sequence length="108" mass="11876">MRLTLALACLLVATAAAALHEVAHLSFAGSARCPRACVCAGAAVDCSRRGLVSVPRNVPTDTERLKLRHFLRIIFTFTLFSQHSNDFSFAVKCSPRQNQNQTLVTNFR</sequence>
<keyword evidence="6" id="KW-1185">Reference proteome</keyword>
<dbReference type="Pfam" id="PF01462">
    <property type="entry name" value="LRRNT"/>
    <property type="match status" value="1"/>
</dbReference>
<evidence type="ECO:0000256" key="3">
    <source>
        <dbReference type="SAM" id="SignalP"/>
    </source>
</evidence>
<dbReference type="EMBL" id="OU896723">
    <property type="protein sequence ID" value="CAG9818272.1"/>
    <property type="molecule type" value="Genomic_DNA"/>
</dbReference>
<dbReference type="InterPro" id="IPR032675">
    <property type="entry name" value="LRR_dom_sf"/>
</dbReference>
<organism evidence="5 6">
    <name type="scientific">Phaedon cochleariae</name>
    <name type="common">Mustard beetle</name>
    <dbReference type="NCBI Taxonomy" id="80249"/>
    <lineage>
        <taxon>Eukaryota</taxon>
        <taxon>Metazoa</taxon>
        <taxon>Ecdysozoa</taxon>
        <taxon>Arthropoda</taxon>
        <taxon>Hexapoda</taxon>
        <taxon>Insecta</taxon>
        <taxon>Pterygota</taxon>
        <taxon>Neoptera</taxon>
        <taxon>Endopterygota</taxon>
        <taxon>Coleoptera</taxon>
        <taxon>Polyphaga</taxon>
        <taxon>Cucujiformia</taxon>
        <taxon>Chrysomeloidea</taxon>
        <taxon>Chrysomelidae</taxon>
        <taxon>Chrysomelinae</taxon>
        <taxon>Chrysomelini</taxon>
        <taxon>Phaedon</taxon>
    </lineage>
</organism>
<feature type="signal peptide" evidence="3">
    <location>
        <begin position="1"/>
        <end position="17"/>
    </location>
</feature>
<evidence type="ECO:0000259" key="4">
    <source>
        <dbReference type="SMART" id="SM00013"/>
    </source>
</evidence>
<name>A0A9N9SD30_PHACE</name>
<feature type="domain" description="LRRNT" evidence="4">
    <location>
        <begin position="32"/>
        <end position="64"/>
    </location>
</feature>
<dbReference type="SMART" id="SM00013">
    <property type="entry name" value="LRRNT"/>
    <property type="match status" value="1"/>
</dbReference>
<evidence type="ECO:0000256" key="1">
    <source>
        <dbReference type="ARBA" id="ARBA00022614"/>
    </source>
</evidence>
<keyword evidence="2 3" id="KW-0732">Signal</keyword>
<reference evidence="5" key="2">
    <citation type="submission" date="2022-10" db="EMBL/GenBank/DDBJ databases">
        <authorList>
            <consortium name="ENA_rothamsted_submissions"/>
            <consortium name="culmorum"/>
            <person name="King R."/>
        </authorList>
    </citation>
    <scope>NUCLEOTIDE SEQUENCE</scope>
</reference>
<dbReference type="Proteomes" id="UP001153737">
    <property type="component" value="Chromosome 17"/>
</dbReference>
<feature type="chain" id="PRO_5040356938" description="LRRNT domain-containing protein" evidence="3">
    <location>
        <begin position="18"/>
        <end position="108"/>
    </location>
</feature>
<dbReference type="InterPro" id="IPR000372">
    <property type="entry name" value="LRRNT"/>
</dbReference>
<dbReference type="AlphaFoldDB" id="A0A9N9SD30"/>
<evidence type="ECO:0000313" key="5">
    <source>
        <dbReference type="EMBL" id="CAG9818272.1"/>
    </source>
</evidence>
<keyword evidence="1" id="KW-0433">Leucine-rich repeat</keyword>
<accession>A0A9N9SD30</accession>
<dbReference type="Gene3D" id="3.80.10.10">
    <property type="entry name" value="Ribonuclease Inhibitor"/>
    <property type="match status" value="1"/>
</dbReference>
<protein>
    <recommendedName>
        <fullName evidence="4">LRRNT domain-containing protein</fullName>
    </recommendedName>
</protein>
<reference evidence="5" key="1">
    <citation type="submission" date="2022-01" db="EMBL/GenBank/DDBJ databases">
        <authorList>
            <person name="King R."/>
        </authorList>
    </citation>
    <scope>NUCLEOTIDE SEQUENCE</scope>
</reference>
<proteinExistence type="predicted"/>
<dbReference type="OrthoDB" id="1600340at2759"/>
<gene>
    <name evidence="5" type="ORF">PHAECO_LOCUS5513</name>
</gene>